<sequence>MNLGPRRLAGDPARGTVGRRDTPVESGGHLPRDKGAGILLGEGPGGVERLALIGHERARHGDSPAAQDRGAAAGYRVRVDLPEHHARYPRLSEGGSARAGATGMGAGLEGDHSGSPSGRVACHRERFDLGVWLTSRTMVAHSDHLALARHDDCSHARVGVRPTGRTSCRLEGEFHGTTVGDERFGHG</sequence>
<proteinExistence type="predicted"/>
<feature type="region of interest" description="Disordered" evidence="1">
    <location>
        <begin position="90"/>
        <end position="119"/>
    </location>
</feature>
<feature type="region of interest" description="Disordered" evidence="1">
    <location>
        <begin position="1"/>
        <end position="39"/>
    </location>
</feature>
<organism evidence="2">
    <name type="scientific">freshwater metagenome</name>
    <dbReference type="NCBI Taxonomy" id="449393"/>
    <lineage>
        <taxon>unclassified sequences</taxon>
        <taxon>metagenomes</taxon>
        <taxon>ecological metagenomes</taxon>
    </lineage>
</organism>
<reference evidence="2" key="1">
    <citation type="submission" date="2020-05" db="EMBL/GenBank/DDBJ databases">
        <authorList>
            <person name="Chiriac C."/>
            <person name="Salcher M."/>
            <person name="Ghai R."/>
            <person name="Kavagutti S V."/>
        </authorList>
    </citation>
    <scope>NUCLEOTIDE SEQUENCE</scope>
</reference>
<dbReference type="AlphaFoldDB" id="A0A6J7L9Q2"/>
<evidence type="ECO:0000313" key="2">
    <source>
        <dbReference type="EMBL" id="CAB4963632.1"/>
    </source>
</evidence>
<dbReference type="EMBL" id="CAFBNF010000344">
    <property type="protein sequence ID" value="CAB4963632.1"/>
    <property type="molecule type" value="Genomic_DNA"/>
</dbReference>
<name>A0A6J7L9Q2_9ZZZZ</name>
<gene>
    <name evidence="2" type="ORF">UFOPK3773_02173</name>
</gene>
<protein>
    <submittedName>
        <fullName evidence="2">Unannotated protein</fullName>
    </submittedName>
</protein>
<evidence type="ECO:0000256" key="1">
    <source>
        <dbReference type="SAM" id="MobiDB-lite"/>
    </source>
</evidence>
<accession>A0A6J7L9Q2</accession>